<dbReference type="EMBL" id="JBFXLS010000011">
    <property type="protein sequence ID" value="KAL2830889.1"/>
    <property type="molecule type" value="Genomic_DNA"/>
</dbReference>
<protein>
    <submittedName>
        <fullName evidence="1">Uncharacterized protein</fullName>
    </submittedName>
</protein>
<comment type="caution">
    <text evidence="1">The sequence shown here is derived from an EMBL/GenBank/DDBJ whole genome shotgun (WGS) entry which is preliminary data.</text>
</comment>
<gene>
    <name evidence="1" type="ORF">BDW59DRAFT_140925</name>
</gene>
<organism evidence="1 2">
    <name type="scientific">Aspergillus cavernicola</name>
    <dbReference type="NCBI Taxonomy" id="176166"/>
    <lineage>
        <taxon>Eukaryota</taxon>
        <taxon>Fungi</taxon>
        <taxon>Dikarya</taxon>
        <taxon>Ascomycota</taxon>
        <taxon>Pezizomycotina</taxon>
        <taxon>Eurotiomycetes</taxon>
        <taxon>Eurotiomycetidae</taxon>
        <taxon>Eurotiales</taxon>
        <taxon>Aspergillaceae</taxon>
        <taxon>Aspergillus</taxon>
        <taxon>Aspergillus subgen. Nidulantes</taxon>
    </lineage>
</organism>
<evidence type="ECO:0000313" key="2">
    <source>
        <dbReference type="Proteomes" id="UP001610335"/>
    </source>
</evidence>
<reference evidence="1 2" key="1">
    <citation type="submission" date="2024-07" db="EMBL/GenBank/DDBJ databases">
        <title>Section-level genome sequencing and comparative genomics of Aspergillus sections Usti and Cavernicolus.</title>
        <authorList>
            <consortium name="Lawrence Berkeley National Laboratory"/>
            <person name="Nybo J.L."/>
            <person name="Vesth T.C."/>
            <person name="Theobald S."/>
            <person name="Frisvad J.C."/>
            <person name="Larsen T.O."/>
            <person name="Kjaerboelling I."/>
            <person name="Rothschild-Mancinelli K."/>
            <person name="Lyhne E.K."/>
            <person name="Kogle M.E."/>
            <person name="Barry K."/>
            <person name="Clum A."/>
            <person name="Na H."/>
            <person name="Ledsgaard L."/>
            <person name="Lin J."/>
            <person name="Lipzen A."/>
            <person name="Kuo A."/>
            <person name="Riley R."/>
            <person name="Mondo S."/>
            <person name="LaButti K."/>
            <person name="Haridas S."/>
            <person name="Pangalinan J."/>
            <person name="Salamov A.A."/>
            <person name="Simmons B.A."/>
            <person name="Magnuson J.K."/>
            <person name="Chen J."/>
            <person name="Drula E."/>
            <person name="Henrissat B."/>
            <person name="Wiebenga A."/>
            <person name="Lubbers R.J."/>
            <person name="Gomes A.C."/>
            <person name="Makela M.R."/>
            <person name="Stajich J."/>
            <person name="Grigoriev I.V."/>
            <person name="Mortensen U.H."/>
            <person name="De vries R.P."/>
            <person name="Baker S.E."/>
            <person name="Andersen M.R."/>
        </authorList>
    </citation>
    <scope>NUCLEOTIDE SEQUENCE [LARGE SCALE GENOMIC DNA]</scope>
    <source>
        <strain evidence="1 2">CBS 600.67</strain>
    </source>
</reference>
<sequence length="146" mass="15591">MSFPNHLPANLYQGTIGDITVRWKASAIARLPEDARLAEVDEVALKGVTEHFAHACAFRLGKTGVQIMGSFHNITVDTANGQVSAHACHITVLMVPGQPKAHIYINHSPGMALDHVIVVGESVVLKNAGGIPDPTLSMGTYPAVYR</sequence>
<name>A0ABR4ISZ8_9EURO</name>
<keyword evidence="2" id="KW-1185">Reference proteome</keyword>
<dbReference type="Proteomes" id="UP001610335">
    <property type="component" value="Unassembled WGS sequence"/>
</dbReference>
<proteinExistence type="predicted"/>
<accession>A0ABR4ISZ8</accession>
<evidence type="ECO:0000313" key="1">
    <source>
        <dbReference type="EMBL" id="KAL2830889.1"/>
    </source>
</evidence>